<gene>
    <name evidence="6" type="ordered locus">Hprae_2061</name>
</gene>
<dbReference type="InterPro" id="IPR011682">
    <property type="entry name" value="Glyco_hydro_38_C"/>
</dbReference>
<evidence type="ECO:0000256" key="1">
    <source>
        <dbReference type="ARBA" id="ARBA00009792"/>
    </source>
</evidence>
<evidence type="ECO:0000313" key="6">
    <source>
        <dbReference type="EMBL" id="ADO78180.1"/>
    </source>
</evidence>
<dbReference type="Gene3D" id="2.70.98.30">
    <property type="entry name" value="Golgi alpha-mannosidase II, domain 4"/>
    <property type="match status" value="1"/>
</dbReference>
<dbReference type="Gene3D" id="2.60.40.2220">
    <property type="match status" value="1"/>
</dbReference>
<dbReference type="Pfam" id="PF01074">
    <property type="entry name" value="Glyco_hydro_38N"/>
    <property type="match status" value="1"/>
</dbReference>
<dbReference type="SUPFAM" id="SSF88713">
    <property type="entry name" value="Glycoside hydrolase/deacetylase"/>
    <property type="match status" value="1"/>
</dbReference>
<keyword evidence="7" id="KW-1185">Reference proteome</keyword>
<dbReference type="InterPro" id="IPR037094">
    <property type="entry name" value="Glyco_hydro_38_cen_sf"/>
</dbReference>
<dbReference type="PATRIC" id="fig|572479.3.peg.2098"/>
<dbReference type="SUPFAM" id="SSF88688">
    <property type="entry name" value="Families 57/38 glycoside transferase middle domain"/>
    <property type="match status" value="1"/>
</dbReference>
<dbReference type="EMBL" id="CP002175">
    <property type="protein sequence ID" value="ADO78180.1"/>
    <property type="molecule type" value="Genomic_DNA"/>
</dbReference>
<comment type="similarity">
    <text evidence="1">Belongs to the glycosyl hydrolase 38 family.</text>
</comment>
<proteinExistence type="inferred from homology"/>
<organism evidence="6 7">
    <name type="scientific">Halanaerobium praevalens (strain ATCC 33744 / DSM 2228 / GSL)</name>
    <dbReference type="NCBI Taxonomy" id="572479"/>
    <lineage>
        <taxon>Bacteria</taxon>
        <taxon>Bacillati</taxon>
        <taxon>Bacillota</taxon>
        <taxon>Clostridia</taxon>
        <taxon>Halanaerobiales</taxon>
        <taxon>Halanaerobiaceae</taxon>
        <taxon>Halanaerobium</taxon>
    </lineage>
</organism>
<dbReference type="SUPFAM" id="SSF74650">
    <property type="entry name" value="Galactose mutarotase-like"/>
    <property type="match status" value="1"/>
</dbReference>
<dbReference type="GO" id="GO:0004559">
    <property type="term" value="F:alpha-mannosidase activity"/>
    <property type="evidence" value="ECO:0007669"/>
    <property type="project" value="InterPro"/>
</dbReference>
<name>E3DS32_HALPG</name>
<dbReference type="CDD" id="cd10789">
    <property type="entry name" value="GH38N_AMII_ER_cytosolic"/>
    <property type="match status" value="1"/>
</dbReference>
<dbReference type="PANTHER" id="PTHR46017:SF1">
    <property type="entry name" value="ALPHA-MANNOSIDASE 2C1"/>
    <property type="match status" value="1"/>
</dbReference>
<dbReference type="RefSeq" id="WP_014554196.1">
    <property type="nucleotide sequence ID" value="NC_017455.1"/>
</dbReference>
<evidence type="ECO:0000256" key="3">
    <source>
        <dbReference type="ARBA" id="ARBA00022801"/>
    </source>
</evidence>
<reference evidence="7" key="1">
    <citation type="submission" date="2010-10" db="EMBL/GenBank/DDBJ databases">
        <title>The complete genome of Halanaerobium praevalens DSM 2228.</title>
        <authorList>
            <consortium name="US DOE Joint Genome Institute (JGI-PGF)"/>
            <person name="Lucas S."/>
            <person name="Copeland A."/>
            <person name="Lapidus A."/>
            <person name="Glavina del Rio T."/>
            <person name="Dalin E."/>
            <person name="Tice H."/>
            <person name="Bruce D."/>
            <person name="Goodwin L."/>
            <person name="Pitluck S."/>
            <person name="Kyrpides N."/>
            <person name="Mavromatis K."/>
            <person name="Ivanova N."/>
            <person name="Ovchinnikova G."/>
            <person name="Chertkov O."/>
            <person name="Detter J.C."/>
            <person name="Han C."/>
            <person name="Larimer F."/>
            <person name="Land M."/>
            <person name="Hauser L."/>
            <person name="Markowitz V."/>
            <person name="Cheng J.-F."/>
            <person name="Hugenholtz P."/>
            <person name="Woyke T."/>
            <person name="Wu D."/>
            <person name="Tindall B."/>
            <person name="Pomrenke H.G."/>
            <person name="Brambilla E."/>
            <person name="Klenk H.-P."/>
            <person name="Eisen J.A."/>
        </authorList>
    </citation>
    <scope>NUCLEOTIDE SEQUENCE [LARGE SCALE GENOMIC DNA]</scope>
    <source>
        <strain evidence="7">ATCC 33744 / DSM 2228 / GSL</strain>
    </source>
</reference>
<dbReference type="InterPro" id="IPR013780">
    <property type="entry name" value="Glyco_hydro_b"/>
</dbReference>
<dbReference type="FunFam" id="2.70.98.30:FF:000010">
    <property type="entry name" value="Cytosolic alpha-mannosidase"/>
    <property type="match status" value="1"/>
</dbReference>
<accession>E3DS32</accession>
<protein>
    <submittedName>
        <fullName evidence="6">Glycosyl hydrolase 38 domain protein</fullName>
    </submittedName>
</protein>
<dbReference type="GO" id="GO:0046872">
    <property type="term" value="F:metal ion binding"/>
    <property type="evidence" value="ECO:0007669"/>
    <property type="project" value="UniProtKB-KW"/>
</dbReference>
<evidence type="ECO:0000313" key="7">
    <source>
        <dbReference type="Proteomes" id="UP000006866"/>
    </source>
</evidence>
<dbReference type="Pfam" id="PF17677">
    <property type="entry name" value="Glyco_hydro38C2"/>
    <property type="match status" value="1"/>
</dbReference>
<dbReference type="SMART" id="SM00872">
    <property type="entry name" value="Alpha-mann_mid"/>
    <property type="match status" value="1"/>
</dbReference>
<dbReference type="InterPro" id="IPR028995">
    <property type="entry name" value="Glyco_hydro_57/38_cen_sf"/>
</dbReference>
<sequence>MKIERLNRLTEEIKSYIYSAKVELSNYQIKKSKAKNLTDLKKDPAKWSDYIFGEQAQEKEHFWLKTKFEVPEKMAGQELVVIFAEKLPEAVVYVDQQLQQGIDQNHKVVQITKKAKAGQSHTLYLHGYNGTWQANKRGGFAGFKDGKIRVKTKLAILNPKLEKLYYDLKVPLEAAKVNADNQKIQLDIINYLNQAVNLLDLRKVYSPSFDQSVDQAINYLEKEFYNGYCGSEDVITHCVGHTHIDVAWLWTLEQTREKVCRSFSTVLNQMEAYPDYVFMSSQPQLYKYLKEEQPAQFERVKAKVKSGQWEAEGAMWLEADCNISSGESLIRQILFGTRFFRDEFGVENKVLWLPDVFGYSAALPQILKKFGIDYFMTTKLSWNEYNKIPYDTFKWQGIDGSEVLSHFITTTDYDSEGFFTTYNGILNPSQVKGGWQRYQQKDINNQILFAYGHGDGGGGVTKAMHENAKRLEKGIPGLPKVKRGSSRQFFEELDQRLKEKQVPKWVGELYLEYHRGTYTSMARNKKYNRKSEFLYQNLEFFSVLKDLIFGSTDYPQTEINAGWEKILLNQFHDIIPGTSIKPVYEESEAQYLELMEKGEKLLEQKLDQITAAINLESDSIIVFNQLDFKRNDIVELELPAGIKFIKLYDGEQEIPVQYLDSSSDSDAESETQKIIFMAPSIPAYGFKVFRLEVVESKNKVKANTLQVSSQQMENDFFKLQFDQQANLDSIYDKKAEREVLKAGEKANVLAAFEDKPHNWDAWDINIYYQEKRWQVEEVEKIEVIENGPVRATLKITKKFLDSKIEQLVQIYSTLPRIDFDTTIDWQEEQILLKAEFPVDVHSDQATYEIQYGNLKRNTHSNTSWDQAQFEVVGHKWADISEDNYGVSLLNDCKYGYDIQESRMRLTLLKSAKDPNEAADREIHNFKYSLYPHQGDWKKAATIKEAYKLNQPLFKRVVAKQEGNLKANYSLFELAAENVILEVVKKAEASDDLILRVYEAYNRRTKTAIKVNTQKELAQVFECDLNENEIEKLAVNNNQFEFTIKPYEIKTFKLSL</sequence>
<dbReference type="eggNOG" id="COG0383">
    <property type="taxonomic scope" value="Bacteria"/>
</dbReference>
<dbReference type="Pfam" id="PF07748">
    <property type="entry name" value="Glyco_hydro_38C"/>
    <property type="match status" value="1"/>
</dbReference>
<dbReference type="FunFam" id="3.20.110.10:FF:000002">
    <property type="entry name" value="alpha-mannosidase 2C1 isoform X1"/>
    <property type="match status" value="1"/>
</dbReference>
<dbReference type="AlphaFoldDB" id="E3DS32"/>
<dbReference type="Proteomes" id="UP000006866">
    <property type="component" value="Chromosome"/>
</dbReference>
<dbReference type="CAZy" id="GH38">
    <property type="family name" value="Glycoside Hydrolase Family 38"/>
</dbReference>
<keyword evidence="3 6" id="KW-0378">Hydrolase</keyword>
<reference evidence="6 7" key="2">
    <citation type="journal article" date="2011" name="Stand. Genomic Sci.">
        <title>Complete genome sequence of the extremely halophilic Halanaerobium praevalens type strain (GSL).</title>
        <authorList>
            <person name="Ivanova N."/>
            <person name="Sikorski J."/>
            <person name="Chertkov O."/>
            <person name="Nolan M."/>
            <person name="Lucas S."/>
            <person name="Hammon N."/>
            <person name="Deshpande S."/>
            <person name="Cheng J.F."/>
            <person name="Tapia R."/>
            <person name="Han C."/>
            <person name="Goodwin L."/>
            <person name="Pitluck S."/>
            <person name="Huntemann M."/>
            <person name="Liolios K."/>
            <person name="Pagani I."/>
            <person name="Mavromatis K."/>
            <person name="Ovchinikova G."/>
            <person name="Pati A."/>
            <person name="Chen A."/>
            <person name="Palaniappan K."/>
            <person name="Land M."/>
            <person name="Hauser L."/>
            <person name="Brambilla E.M."/>
            <person name="Kannan K.P."/>
            <person name="Rohde M."/>
            <person name="Tindall B.J."/>
            <person name="Goker M."/>
            <person name="Detter J.C."/>
            <person name="Woyke T."/>
            <person name="Bristow J."/>
            <person name="Eisen J.A."/>
            <person name="Markowitz V."/>
            <person name="Hugenholtz P."/>
            <person name="Kyrpides N.C."/>
            <person name="Klenk H.P."/>
            <person name="Lapidus A."/>
        </authorList>
    </citation>
    <scope>NUCLEOTIDE SEQUENCE [LARGE SCALE GENOMIC DNA]</scope>
    <source>
        <strain evidence="7">ATCC 33744 / DSM 2228 / GSL</strain>
    </source>
</reference>
<dbReference type="GO" id="GO:0009313">
    <property type="term" value="P:oligosaccharide catabolic process"/>
    <property type="evidence" value="ECO:0007669"/>
    <property type="project" value="TreeGrafter"/>
</dbReference>
<dbReference type="STRING" id="572479.Hprae_2061"/>
<keyword evidence="2" id="KW-0479">Metal-binding</keyword>
<dbReference type="Pfam" id="PF09261">
    <property type="entry name" value="Alpha-mann_mid"/>
    <property type="match status" value="1"/>
</dbReference>
<dbReference type="HOGENOM" id="CLU_003442_1_0_9"/>
<dbReference type="InterPro" id="IPR011330">
    <property type="entry name" value="Glyco_hydro/deAcase_b/a-brl"/>
</dbReference>
<keyword evidence="4" id="KW-0326">Glycosidase</keyword>
<evidence type="ECO:0000256" key="4">
    <source>
        <dbReference type="ARBA" id="ARBA00023295"/>
    </source>
</evidence>
<dbReference type="Gene3D" id="2.60.40.1180">
    <property type="entry name" value="Golgi alpha-mannosidase II"/>
    <property type="match status" value="1"/>
</dbReference>
<dbReference type="OrthoDB" id="9772207at2"/>
<dbReference type="Gene3D" id="1.20.1270.50">
    <property type="entry name" value="Glycoside hydrolase family 38, central domain"/>
    <property type="match status" value="1"/>
</dbReference>
<dbReference type="InterPro" id="IPR000602">
    <property type="entry name" value="Glyco_hydro_38_N"/>
</dbReference>
<evidence type="ECO:0000259" key="5">
    <source>
        <dbReference type="SMART" id="SM00872"/>
    </source>
</evidence>
<dbReference type="InterPro" id="IPR027291">
    <property type="entry name" value="Glyco_hydro_38_N_sf"/>
</dbReference>
<dbReference type="Gene3D" id="3.20.110.10">
    <property type="entry name" value="Glycoside hydrolase 38, N terminal domain"/>
    <property type="match status" value="1"/>
</dbReference>
<dbReference type="FunFam" id="1.20.1270.50:FF:000004">
    <property type="entry name" value="alpha-mannosidase 2C1 isoform X1"/>
    <property type="match status" value="1"/>
</dbReference>
<dbReference type="GO" id="GO:0006013">
    <property type="term" value="P:mannose metabolic process"/>
    <property type="evidence" value="ECO:0007669"/>
    <property type="project" value="InterPro"/>
</dbReference>
<evidence type="ECO:0000256" key="2">
    <source>
        <dbReference type="ARBA" id="ARBA00022723"/>
    </source>
</evidence>
<feature type="domain" description="Glycoside hydrolase family 38 central" evidence="5">
    <location>
        <begin position="512"/>
        <end position="591"/>
    </location>
</feature>
<dbReference type="InterPro" id="IPR015341">
    <property type="entry name" value="Glyco_hydro_38_cen"/>
</dbReference>
<dbReference type="InterPro" id="IPR041147">
    <property type="entry name" value="GH38_C"/>
</dbReference>
<dbReference type="PANTHER" id="PTHR46017">
    <property type="entry name" value="ALPHA-MANNOSIDASE 2C1"/>
    <property type="match status" value="1"/>
</dbReference>
<dbReference type="KEGG" id="hpk:Hprae_2061"/>
<dbReference type="InterPro" id="IPR011013">
    <property type="entry name" value="Gal_mutarotase_sf_dom"/>
</dbReference>
<dbReference type="GO" id="GO:0030246">
    <property type="term" value="F:carbohydrate binding"/>
    <property type="evidence" value="ECO:0007669"/>
    <property type="project" value="InterPro"/>
</dbReference>